<feature type="repeat" description="TPR" evidence="3">
    <location>
        <begin position="610"/>
        <end position="643"/>
    </location>
</feature>
<feature type="domain" description="J" evidence="4">
    <location>
        <begin position="734"/>
        <end position="776"/>
    </location>
</feature>
<dbReference type="InterPro" id="IPR011989">
    <property type="entry name" value="ARM-like"/>
</dbReference>
<dbReference type="InterPro" id="IPR016024">
    <property type="entry name" value="ARM-type_fold"/>
</dbReference>
<proteinExistence type="predicted"/>
<evidence type="ECO:0000256" key="1">
    <source>
        <dbReference type="ARBA" id="ARBA00022737"/>
    </source>
</evidence>
<organism evidence="5 6">
    <name type="scientific">Schistosoma rodhaini</name>
    <dbReference type="NCBI Taxonomy" id="6188"/>
    <lineage>
        <taxon>Eukaryota</taxon>
        <taxon>Metazoa</taxon>
        <taxon>Spiralia</taxon>
        <taxon>Lophotrochozoa</taxon>
        <taxon>Platyhelminthes</taxon>
        <taxon>Trematoda</taxon>
        <taxon>Digenea</taxon>
        <taxon>Strigeidida</taxon>
        <taxon>Schistosomatoidea</taxon>
        <taxon>Schistosomatidae</taxon>
        <taxon>Schistosoma</taxon>
    </lineage>
</organism>
<keyword evidence="5" id="KW-1185">Reference proteome</keyword>
<dbReference type="Pfam" id="PF13181">
    <property type="entry name" value="TPR_8"/>
    <property type="match status" value="1"/>
</dbReference>
<dbReference type="Gene3D" id="1.25.40.10">
    <property type="entry name" value="Tetratricopeptide repeat domain"/>
    <property type="match status" value="3"/>
</dbReference>
<reference evidence="6" key="2">
    <citation type="submission" date="2023-11" db="UniProtKB">
        <authorList>
            <consortium name="WormBaseParasite"/>
        </authorList>
    </citation>
    <scope>IDENTIFICATION</scope>
</reference>
<dbReference type="InterPro" id="IPR019734">
    <property type="entry name" value="TPR_rpt"/>
</dbReference>
<dbReference type="SUPFAM" id="SSF46565">
    <property type="entry name" value="Chaperone J-domain"/>
    <property type="match status" value="1"/>
</dbReference>
<evidence type="ECO:0000313" key="5">
    <source>
        <dbReference type="Proteomes" id="UP000050792"/>
    </source>
</evidence>
<dbReference type="PROSITE" id="PS50076">
    <property type="entry name" value="DNAJ_2"/>
    <property type="match status" value="1"/>
</dbReference>
<dbReference type="InterPro" id="IPR011990">
    <property type="entry name" value="TPR-like_helical_dom_sf"/>
</dbReference>
<keyword evidence="1" id="KW-0677">Repeat</keyword>
<dbReference type="PANTHER" id="PTHR45188:SF2">
    <property type="entry name" value="DNAJ HOMOLOG SUBFAMILY C MEMBER 7"/>
    <property type="match status" value="1"/>
</dbReference>
<dbReference type="Pfam" id="PF00515">
    <property type="entry name" value="TPR_1"/>
    <property type="match status" value="1"/>
</dbReference>
<dbReference type="AlphaFoldDB" id="A0AA85G144"/>
<feature type="repeat" description="TPR" evidence="3">
    <location>
        <begin position="648"/>
        <end position="681"/>
    </location>
</feature>
<evidence type="ECO:0000256" key="3">
    <source>
        <dbReference type="PROSITE-ProRule" id="PRU00339"/>
    </source>
</evidence>
<name>A0AA85G144_9TREM</name>
<dbReference type="SUPFAM" id="SSF48371">
    <property type="entry name" value="ARM repeat"/>
    <property type="match status" value="1"/>
</dbReference>
<evidence type="ECO:0000256" key="2">
    <source>
        <dbReference type="ARBA" id="ARBA00022803"/>
    </source>
</evidence>
<dbReference type="InterPro" id="IPR001623">
    <property type="entry name" value="DnaJ_domain"/>
</dbReference>
<dbReference type="InterPro" id="IPR036869">
    <property type="entry name" value="J_dom_sf"/>
</dbReference>
<dbReference type="PROSITE" id="PS50005">
    <property type="entry name" value="TPR"/>
    <property type="match status" value="3"/>
</dbReference>
<dbReference type="PANTHER" id="PTHR45188">
    <property type="entry name" value="DNAJ PROTEIN P58IPK HOMOLOG"/>
    <property type="match status" value="1"/>
</dbReference>
<evidence type="ECO:0000259" key="4">
    <source>
        <dbReference type="PROSITE" id="PS50076"/>
    </source>
</evidence>
<dbReference type="SUPFAM" id="SSF48452">
    <property type="entry name" value="TPR-like"/>
    <property type="match status" value="2"/>
</dbReference>
<dbReference type="Gene3D" id="1.25.10.10">
    <property type="entry name" value="Leucine-rich Repeat Variant"/>
    <property type="match status" value="1"/>
</dbReference>
<evidence type="ECO:0000313" key="6">
    <source>
        <dbReference type="WBParaSite" id="SRDH1_73460.5"/>
    </source>
</evidence>
<dbReference type="CDD" id="cd06257">
    <property type="entry name" value="DnaJ"/>
    <property type="match status" value="1"/>
</dbReference>
<dbReference type="Pfam" id="PF00226">
    <property type="entry name" value="DnaJ"/>
    <property type="match status" value="1"/>
</dbReference>
<dbReference type="Gene3D" id="1.10.287.110">
    <property type="entry name" value="DnaJ domain"/>
    <property type="match status" value="1"/>
</dbReference>
<dbReference type="WBParaSite" id="SRDH1_73460.5">
    <property type="protein sequence ID" value="SRDH1_73460.5"/>
    <property type="gene ID" value="SRDH1_73460"/>
</dbReference>
<dbReference type="PRINTS" id="PR00625">
    <property type="entry name" value="JDOMAIN"/>
</dbReference>
<protein>
    <submittedName>
        <fullName evidence="6">J domain-containing protein</fullName>
    </submittedName>
</protein>
<accession>A0AA85G144</accession>
<reference evidence="5" key="1">
    <citation type="submission" date="2022-06" db="EMBL/GenBank/DDBJ databases">
        <authorList>
            <person name="Berger JAMES D."/>
            <person name="Berger JAMES D."/>
        </authorList>
    </citation>
    <scope>NUCLEOTIDE SEQUENCE [LARGE SCALE GENOMIC DNA]</scope>
</reference>
<dbReference type="SMART" id="SM00028">
    <property type="entry name" value="TPR"/>
    <property type="match status" value="5"/>
</dbReference>
<feature type="repeat" description="TPR" evidence="3">
    <location>
        <begin position="564"/>
        <end position="597"/>
    </location>
</feature>
<dbReference type="Proteomes" id="UP000050792">
    <property type="component" value="Unassembled WGS sequence"/>
</dbReference>
<keyword evidence="2 3" id="KW-0802">TPR repeat</keyword>
<sequence length="776" mass="87788">MIKYENGHPSVLAIKRLQTFLEVDHETSQLLETLQSIQLPRNSDFAVRKLLIDMNAVDILIDLFDRYSPVGDYCLCTSLLSVLSRIVKGRSESVGEKHIQKLINSLSKLIDELEANASTDLKFSLIAAIYSVLHLSCTKNERNRTSISQTQTVTQTINFFVRIVELFDNLPFNTFYPTLKEGCGFLRSLTLDDDLDVEFGLGSENARTIAKSDSCLEVFVKLISKILNSSNVCGISDLFQTLSAIITREELCTKFASLNGIDILMQTVYSNIKSTVIISSSMVLLQALCGSDACKLSVSNWSIHNISGPQLIVDIFEDHIKSPVVTKYISGVIAALTLRQPDIAKSFVTSGASNYLIKRSSFIYLIPQLSEPHRAGLTNALMDVESPESEQLSVEEYKNQGNSCYKQGMYNEAIAWYTKGIDIDTYLMINKPLDAYKDASRSISLDSQNVKSILRGLKCCLILGDLNEAKRLCCMVRQLEPTNTEFSSLLQKIELLSETHRSYEDKLSTSDFRHALHLITKCIELAPASLSFNLQRLSILIQLKRFTEAKSLVENLLHSHSSSVDLLFYRGLCLYYLDHLDKATIHFQHVLRLHPDHIETQKAYKRAKNLLKFKEEGNTFIHDHKYSQALEAYTKALEVDPSHDMINAKLYCNRACALFYLDRFEEALNDCDNAISLEPNYLKARIRRAKCYSSLEEYEKAVEEWTAVVKLDGSRENKKSLQAAKSALSVSQRDYYKILGLKKNASSDDIKQAYRKSALLYHPAFFLLSLLSLFNF</sequence>